<dbReference type="SUPFAM" id="SSF55620">
    <property type="entry name" value="Tetrahydrobiopterin biosynthesis enzymes-like"/>
    <property type="match status" value="1"/>
</dbReference>
<evidence type="ECO:0000256" key="4">
    <source>
        <dbReference type="ARBA" id="ARBA00023239"/>
    </source>
</evidence>
<gene>
    <name evidence="5" type="ORF">S01H1_48960</name>
</gene>
<evidence type="ECO:0000313" key="5">
    <source>
        <dbReference type="EMBL" id="GAG18416.1"/>
    </source>
</evidence>
<dbReference type="InterPro" id="IPR038418">
    <property type="entry name" value="6-PTP_synth/QueD_sf"/>
</dbReference>
<dbReference type="EMBL" id="BARS01031464">
    <property type="protein sequence ID" value="GAG18416.1"/>
    <property type="molecule type" value="Genomic_DNA"/>
</dbReference>
<proteinExistence type="predicted"/>
<dbReference type="AlphaFoldDB" id="X0X090"/>
<dbReference type="Pfam" id="PF01242">
    <property type="entry name" value="PTPS"/>
    <property type="match status" value="1"/>
</dbReference>
<name>X0X090_9ZZZZ</name>
<sequence>ACWKVLSEKFAPANLSGLSLALSPFRKASICAEETEVIYFSEKFEFAAMHKLWNEQLSEKKNLEVFGKCANPAGHGHNYIIEVTVKRPLEQGDFGIGEFERIIDQEFIKLVDHKNLNVDVKDLAGVNPTVENIAAFAWGKLALHLGERLHCVTVWENDRTYCSYCGARDS</sequence>
<reference evidence="5" key="1">
    <citation type="journal article" date="2014" name="Front. Microbiol.">
        <title>High frequency of phylogenetically diverse reductive dehalogenase-homologous genes in deep subseafloor sedimentary metagenomes.</title>
        <authorList>
            <person name="Kawai M."/>
            <person name="Futagami T."/>
            <person name="Toyoda A."/>
            <person name="Takaki Y."/>
            <person name="Nishi S."/>
            <person name="Hori S."/>
            <person name="Arai W."/>
            <person name="Tsubouchi T."/>
            <person name="Morono Y."/>
            <person name="Uchiyama I."/>
            <person name="Ito T."/>
            <person name="Fujiyama A."/>
            <person name="Inagaki F."/>
            <person name="Takami H."/>
        </authorList>
    </citation>
    <scope>NUCLEOTIDE SEQUENCE</scope>
    <source>
        <strain evidence="5">Expedition CK06-06</strain>
    </source>
</reference>
<evidence type="ECO:0000256" key="1">
    <source>
        <dbReference type="ARBA" id="ARBA00001947"/>
    </source>
</evidence>
<accession>X0X090</accession>
<feature type="non-terminal residue" evidence="5">
    <location>
        <position position="1"/>
    </location>
</feature>
<dbReference type="InterPro" id="IPR007115">
    <property type="entry name" value="6-PTP_synth/QueD"/>
</dbReference>
<comment type="cofactor">
    <cofactor evidence="1">
        <name>Zn(2+)</name>
        <dbReference type="ChEBI" id="CHEBI:29105"/>
    </cofactor>
</comment>
<keyword evidence="2" id="KW-0479">Metal-binding</keyword>
<dbReference type="PANTHER" id="PTHR12589">
    <property type="entry name" value="PYRUVOYL TETRAHYDROBIOPTERIN SYNTHASE"/>
    <property type="match status" value="1"/>
</dbReference>
<dbReference type="Gene3D" id="3.30.479.10">
    <property type="entry name" value="6-pyruvoyl tetrahydropterin synthase/QueD"/>
    <property type="match status" value="1"/>
</dbReference>
<organism evidence="5">
    <name type="scientific">marine sediment metagenome</name>
    <dbReference type="NCBI Taxonomy" id="412755"/>
    <lineage>
        <taxon>unclassified sequences</taxon>
        <taxon>metagenomes</taxon>
        <taxon>ecological metagenomes</taxon>
    </lineage>
</organism>
<comment type="caution">
    <text evidence="5">The sequence shown here is derived from an EMBL/GenBank/DDBJ whole genome shotgun (WGS) entry which is preliminary data.</text>
</comment>
<protein>
    <recommendedName>
        <fullName evidence="6">6-pyruvoyl tetrahydrobiopterin synthase</fullName>
    </recommendedName>
</protein>
<dbReference type="PANTHER" id="PTHR12589:SF7">
    <property type="entry name" value="6-PYRUVOYL TETRAHYDROBIOPTERIN SYNTHASE"/>
    <property type="match status" value="1"/>
</dbReference>
<evidence type="ECO:0000256" key="3">
    <source>
        <dbReference type="ARBA" id="ARBA00022833"/>
    </source>
</evidence>
<keyword evidence="3" id="KW-0862">Zinc</keyword>
<keyword evidence="4" id="KW-0456">Lyase</keyword>
<dbReference type="GO" id="GO:0016829">
    <property type="term" value="F:lyase activity"/>
    <property type="evidence" value="ECO:0007669"/>
    <property type="project" value="UniProtKB-KW"/>
</dbReference>
<dbReference type="GO" id="GO:0046872">
    <property type="term" value="F:metal ion binding"/>
    <property type="evidence" value="ECO:0007669"/>
    <property type="project" value="UniProtKB-KW"/>
</dbReference>
<evidence type="ECO:0008006" key="6">
    <source>
        <dbReference type="Google" id="ProtNLM"/>
    </source>
</evidence>
<evidence type="ECO:0000256" key="2">
    <source>
        <dbReference type="ARBA" id="ARBA00022723"/>
    </source>
</evidence>